<protein>
    <recommendedName>
        <fullName evidence="6">Short-chain dehydrogenase</fullName>
    </recommendedName>
</protein>
<evidence type="ECO:0000256" key="2">
    <source>
        <dbReference type="ARBA" id="ARBA00023002"/>
    </source>
</evidence>
<dbReference type="Proteomes" id="UP000094094">
    <property type="component" value="Chromosome"/>
</dbReference>
<comment type="similarity">
    <text evidence="1 3">Belongs to the short-chain dehydrogenases/reductases (SDR) family.</text>
</comment>
<dbReference type="PANTHER" id="PTHR42760:SF133">
    <property type="entry name" value="3-OXOACYL-[ACYL-CARRIER-PROTEIN] REDUCTASE"/>
    <property type="match status" value="1"/>
</dbReference>
<dbReference type="PANTHER" id="PTHR42760">
    <property type="entry name" value="SHORT-CHAIN DEHYDROGENASES/REDUCTASES FAMILY MEMBER"/>
    <property type="match status" value="1"/>
</dbReference>
<dbReference type="RefSeq" id="WP_069570066.1">
    <property type="nucleotide sequence ID" value="NZ_CP017157.1"/>
</dbReference>
<dbReference type="GO" id="GO:0016616">
    <property type="term" value="F:oxidoreductase activity, acting on the CH-OH group of donors, NAD or NADP as acceptor"/>
    <property type="evidence" value="ECO:0007669"/>
    <property type="project" value="TreeGrafter"/>
</dbReference>
<organism evidence="4 5">
    <name type="scientific">Streptomyces lydicus</name>
    <dbReference type="NCBI Taxonomy" id="47763"/>
    <lineage>
        <taxon>Bacteria</taxon>
        <taxon>Bacillati</taxon>
        <taxon>Actinomycetota</taxon>
        <taxon>Actinomycetes</taxon>
        <taxon>Kitasatosporales</taxon>
        <taxon>Streptomycetaceae</taxon>
        <taxon>Streptomyces</taxon>
    </lineage>
</organism>
<dbReference type="Pfam" id="PF00106">
    <property type="entry name" value="adh_short"/>
    <property type="match status" value="1"/>
</dbReference>
<dbReference type="OrthoDB" id="4380821at2"/>
<dbReference type="AlphaFoldDB" id="A0A1D7VMF5"/>
<dbReference type="CDD" id="cd05233">
    <property type="entry name" value="SDR_c"/>
    <property type="match status" value="1"/>
</dbReference>
<evidence type="ECO:0000256" key="3">
    <source>
        <dbReference type="RuleBase" id="RU000363"/>
    </source>
</evidence>
<dbReference type="InterPro" id="IPR036291">
    <property type="entry name" value="NAD(P)-bd_dom_sf"/>
</dbReference>
<evidence type="ECO:0000313" key="5">
    <source>
        <dbReference type="Proteomes" id="UP000094094"/>
    </source>
</evidence>
<accession>A0A1D7VMF5</accession>
<dbReference type="KEGG" id="slc:SL103_18270"/>
<keyword evidence="2" id="KW-0560">Oxidoreductase</keyword>
<gene>
    <name evidence="4" type="ORF">SL103_18270</name>
</gene>
<dbReference type="EMBL" id="CP017157">
    <property type="protein sequence ID" value="AOP47924.1"/>
    <property type="molecule type" value="Genomic_DNA"/>
</dbReference>
<keyword evidence="5" id="KW-1185">Reference proteome</keyword>
<evidence type="ECO:0008006" key="6">
    <source>
        <dbReference type="Google" id="ProtNLM"/>
    </source>
</evidence>
<dbReference type="InterPro" id="IPR002347">
    <property type="entry name" value="SDR_fam"/>
</dbReference>
<dbReference type="Gene3D" id="3.40.50.720">
    <property type="entry name" value="NAD(P)-binding Rossmann-like Domain"/>
    <property type="match status" value="1"/>
</dbReference>
<proteinExistence type="inferred from homology"/>
<dbReference type="PRINTS" id="PR00081">
    <property type="entry name" value="GDHRDH"/>
</dbReference>
<evidence type="ECO:0000256" key="1">
    <source>
        <dbReference type="ARBA" id="ARBA00006484"/>
    </source>
</evidence>
<dbReference type="PRINTS" id="PR00080">
    <property type="entry name" value="SDRFAMILY"/>
</dbReference>
<reference evidence="4 5" key="1">
    <citation type="submission" date="2016-09" db="EMBL/GenBank/DDBJ databases">
        <title>Complete genome sequencing of Streptomyces lydicus 103 and metabolic pathways analysis of antibiotic biosynthesis.</title>
        <authorList>
            <person name="Jia N."/>
            <person name="Ding M.-Z."/>
            <person name="Gao F."/>
            <person name="Yuan Y.-J."/>
        </authorList>
    </citation>
    <scope>NUCLEOTIDE SEQUENCE [LARGE SCALE GENOMIC DNA]</scope>
    <source>
        <strain evidence="4 5">103</strain>
    </source>
</reference>
<dbReference type="SUPFAM" id="SSF51735">
    <property type="entry name" value="NAD(P)-binding Rossmann-fold domains"/>
    <property type="match status" value="1"/>
</dbReference>
<evidence type="ECO:0000313" key="4">
    <source>
        <dbReference type="EMBL" id="AOP47924.1"/>
    </source>
</evidence>
<sequence length="233" mass="25166">MKPVCLVTGAGGRLGQALCADLARDHDVIAAYRRTVPKVASQLQWPVRTDGAEEARHSLIHCVQADLACREDIRRLVEVAAARNGRIDSIVNAAADVRFHGPLVELWESGDEVVTQLAVNAVAPVQLVSAVFQACWKDQSEENAQWNRNLVNISSVSGLYVTKDVGQAYYAASKAALNTLTMYLSLELAPYSVRANAVCPSQFTNESATQHVVNAVRRLITGNETGALVSNVP</sequence>
<name>A0A1D7VMF5_9ACTN</name>